<evidence type="ECO:0000313" key="4">
    <source>
        <dbReference type="EMBL" id="CDL91983.1"/>
    </source>
</evidence>
<dbReference type="Gene3D" id="2.60.40.1180">
    <property type="entry name" value="Golgi alpha-mannosidase II"/>
    <property type="match status" value="1"/>
</dbReference>
<dbReference type="Pfam" id="PF00128">
    <property type="entry name" value="Alpha-amylase"/>
    <property type="match status" value="1"/>
</dbReference>
<dbReference type="InterPro" id="IPR013783">
    <property type="entry name" value="Ig-like_fold"/>
</dbReference>
<keyword evidence="1 4" id="KW-0378">Hydrolase</keyword>
<dbReference type="CDD" id="cd11338">
    <property type="entry name" value="AmyAc_CMD"/>
    <property type="match status" value="1"/>
</dbReference>
<evidence type="ECO:0000256" key="2">
    <source>
        <dbReference type="ARBA" id="ARBA00023295"/>
    </source>
</evidence>
<dbReference type="InterPro" id="IPR013780">
    <property type="entry name" value="Glyco_hydro_b"/>
</dbReference>
<dbReference type="Gene3D" id="3.90.400.10">
    <property type="entry name" value="Oligo-1,6-glucosidase, Domain 2"/>
    <property type="match status" value="1"/>
</dbReference>
<feature type="domain" description="Glycosyl hydrolase family 13 catalytic" evidence="3">
    <location>
        <begin position="139"/>
        <end position="525"/>
    </location>
</feature>
<dbReference type="Gene3D" id="2.60.40.10">
    <property type="entry name" value="Immunoglobulins"/>
    <property type="match status" value="1"/>
</dbReference>
<protein>
    <submittedName>
        <fullName evidence="4">Neopullulanase</fullName>
        <ecNumber evidence="4">3.2.1.135</ecNumber>
    </submittedName>
</protein>
<dbReference type="PANTHER" id="PTHR10357">
    <property type="entry name" value="ALPHA-AMYLASE FAMILY MEMBER"/>
    <property type="match status" value="1"/>
</dbReference>
<dbReference type="SUPFAM" id="SSF81296">
    <property type="entry name" value="E set domains"/>
    <property type="match status" value="1"/>
</dbReference>
<dbReference type="Gene3D" id="3.20.20.80">
    <property type="entry name" value="Glycosidases"/>
    <property type="match status" value="1"/>
</dbReference>
<dbReference type="SMART" id="SM00642">
    <property type="entry name" value="Aamy"/>
    <property type="match status" value="1"/>
</dbReference>
<dbReference type="InterPro" id="IPR045857">
    <property type="entry name" value="O16G_dom_2"/>
</dbReference>
<evidence type="ECO:0000259" key="3">
    <source>
        <dbReference type="SMART" id="SM00642"/>
    </source>
</evidence>
<evidence type="ECO:0000313" key="5">
    <source>
        <dbReference type="Proteomes" id="UP000019482"/>
    </source>
</evidence>
<dbReference type="PANTHER" id="PTHR10357:SF210">
    <property type="entry name" value="MALTODEXTRIN GLUCOSIDASE"/>
    <property type="match status" value="1"/>
</dbReference>
<dbReference type="Proteomes" id="UP000019482">
    <property type="component" value="Unassembled WGS sequence"/>
</dbReference>
<comment type="caution">
    <text evidence="4">The sequence shown here is derived from an EMBL/GenBank/DDBJ whole genome shotgun (WGS) entry which is preliminary data.</text>
</comment>
<keyword evidence="2 4" id="KW-0326">Glycosidase</keyword>
<organism evidence="4 5">
    <name type="scientific">Clostridium tyrobutyricum DIVETGP</name>
    <dbReference type="NCBI Taxonomy" id="1408889"/>
    <lineage>
        <taxon>Bacteria</taxon>
        <taxon>Bacillati</taxon>
        <taxon>Bacillota</taxon>
        <taxon>Clostridia</taxon>
        <taxon>Eubacteriales</taxon>
        <taxon>Clostridiaceae</taxon>
        <taxon>Clostridium</taxon>
    </lineage>
</organism>
<dbReference type="SUPFAM" id="SSF51011">
    <property type="entry name" value="Glycosyl hydrolase domain"/>
    <property type="match status" value="1"/>
</dbReference>
<name>W6N5U9_CLOTY</name>
<evidence type="ECO:0000256" key="1">
    <source>
        <dbReference type="ARBA" id="ARBA00022801"/>
    </source>
</evidence>
<proteinExistence type="predicted"/>
<reference evidence="4 5" key="1">
    <citation type="journal article" date="2015" name="Genome Announc.">
        <title>Draft Genome Sequence of Clostridium tyrobutyricum Strain DIVETGP, Isolated from Cow's Milk for Grana Padano Production.</title>
        <authorList>
            <person name="Soggiu A."/>
            <person name="Piras C."/>
            <person name="Gaiarsa S."/>
            <person name="Sassera D."/>
            <person name="Roncada P."/>
            <person name="Bendixen E."/>
            <person name="Brasca M."/>
            <person name="Bonizzi L."/>
        </authorList>
    </citation>
    <scope>NUCLEOTIDE SEQUENCE [LARGE SCALE GENOMIC DNA]</scope>
    <source>
        <strain evidence="4 5">DIVETGP</strain>
    </source>
</reference>
<dbReference type="AlphaFoldDB" id="W6N5U9"/>
<dbReference type="InterPro" id="IPR014756">
    <property type="entry name" value="Ig_E-set"/>
</dbReference>
<sequence>MDFKLKHDSRESCYRKPFGAVPKGKKVYISITSNKLLEVYLHLQYFNYDEKYAKMNVETKENETYLYYYNIDLSQNYTGLINYFFRIKLNDDSYIYYGNNSDGLGGEGQVYYNNPVTYQITVYEPFKVPEWFKEGIVYQIFVDRFRNGNGKIINTKNNSFIYGSWQDEPMYVKDTNGKIARWDFFGGNLKGIIEKLDYIKSLGTTAIYLNPIFKSKSNHKYDAGDYKSIDEMYGNEEIFNELCKEANKLGIKIILDGVFNHTGDDSIYFNKYGNYNSTGAYQSKDSPYYKWYTFQEYPDKYDSWWGIDNMPSINEMESSYIDFIIEGKDSVLKKWMDLGVSGWRLDVADELPDDFIEKIKTKIKRIKEDSILIGEVWEDASNKISYSNRRKYVFGRELDSITNYPFRNAVIGFLNGNVDSKMFERMIISLYENYPKEIFYSNLNIIGTHDTERILTVLSNKQNDQIQFLKMAVTIQMTMPGVPLIYYGDEAGVSGGKDPLNRKTYPWGNENKIILKFYKYITGLRNKYDALKNGSIRFYDMGKDVLCYERTFKQERILIVINRNSSKSFDIKLDKISDTRILPLEIKILCR</sequence>
<dbReference type="SUPFAM" id="SSF51445">
    <property type="entry name" value="(Trans)glycosidases"/>
    <property type="match status" value="1"/>
</dbReference>
<dbReference type="GO" id="GO:0005975">
    <property type="term" value="P:carbohydrate metabolic process"/>
    <property type="evidence" value="ECO:0007669"/>
    <property type="project" value="InterPro"/>
</dbReference>
<dbReference type="GeneID" id="29419007"/>
<accession>W6N5U9</accession>
<dbReference type="RefSeq" id="WP_017895864.1">
    <property type="nucleotide sequence ID" value="NZ_CBXI010000037.1"/>
</dbReference>
<dbReference type="EMBL" id="CBXI010000037">
    <property type="protein sequence ID" value="CDL91983.1"/>
    <property type="molecule type" value="Genomic_DNA"/>
</dbReference>
<dbReference type="EC" id="3.2.1.135" evidence="4"/>
<gene>
    <name evidence="4" type="ORF">CTDIVETGP_2053</name>
</gene>
<dbReference type="GO" id="GO:0031216">
    <property type="term" value="F:neopullulanase activity"/>
    <property type="evidence" value="ECO:0007669"/>
    <property type="project" value="UniProtKB-EC"/>
</dbReference>
<dbReference type="InterPro" id="IPR006047">
    <property type="entry name" value="GH13_cat_dom"/>
</dbReference>
<keyword evidence="5" id="KW-1185">Reference proteome</keyword>
<dbReference type="InterPro" id="IPR017853">
    <property type="entry name" value="GH"/>
</dbReference>
<dbReference type="OrthoDB" id="9805159at2"/>